<comment type="similarity">
    <text evidence="1">Belongs to the bacterial ribosomal protein bS1 family.</text>
</comment>
<dbReference type="InterPro" id="IPR050437">
    <property type="entry name" value="Ribos_protein_bS1-like"/>
</dbReference>
<gene>
    <name evidence="8" type="ORF">THAOC_29081</name>
</gene>
<organism evidence="8 9">
    <name type="scientific">Thalassiosira oceanica</name>
    <name type="common">Marine diatom</name>
    <dbReference type="NCBI Taxonomy" id="159749"/>
    <lineage>
        <taxon>Eukaryota</taxon>
        <taxon>Sar</taxon>
        <taxon>Stramenopiles</taxon>
        <taxon>Ochrophyta</taxon>
        <taxon>Bacillariophyta</taxon>
        <taxon>Coscinodiscophyceae</taxon>
        <taxon>Thalassiosirophycidae</taxon>
        <taxon>Thalassiosirales</taxon>
        <taxon>Thalassiosiraceae</taxon>
        <taxon>Thalassiosira</taxon>
    </lineage>
</organism>
<feature type="domain" description="S1 motif" evidence="7">
    <location>
        <begin position="213"/>
        <end position="291"/>
    </location>
</feature>
<dbReference type="AlphaFoldDB" id="K0RDF0"/>
<dbReference type="Proteomes" id="UP000266841">
    <property type="component" value="Unassembled WGS sequence"/>
</dbReference>
<dbReference type="PROSITE" id="PS50126">
    <property type="entry name" value="S1"/>
    <property type="match status" value="2"/>
</dbReference>
<evidence type="ECO:0000259" key="7">
    <source>
        <dbReference type="PROSITE" id="PS50126"/>
    </source>
</evidence>
<dbReference type="GO" id="GO:0003729">
    <property type="term" value="F:mRNA binding"/>
    <property type="evidence" value="ECO:0007669"/>
    <property type="project" value="TreeGrafter"/>
</dbReference>
<dbReference type="Pfam" id="PF00575">
    <property type="entry name" value="S1"/>
    <property type="match status" value="2"/>
</dbReference>
<feature type="region of interest" description="Disordered" evidence="5">
    <location>
        <begin position="148"/>
        <end position="178"/>
    </location>
</feature>
<dbReference type="InterPro" id="IPR003029">
    <property type="entry name" value="S1_domain"/>
</dbReference>
<feature type="chain" id="PRO_5003840180" description="S1 motif domain-containing protein" evidence="6">
    <location>
        <begin position="19"/>
        <end position="437"/>
    </location>
</feature>
<accession>K0RDF0</accession>
<dbReference type="GO" id="GO:0003735">
    <property type="term" value="F:structural constituent of ribosome"/>
    <property type="evidence" value="ECO:0007669"/>
    <property type="project" value="TreeGrafter"/>
</dbReference>
<dbReference type="SUPFAM" id="SSF50249">
    <property type="entry name" value="Nucleic acid-binding proteins"/>
    <property type="match status" value="2"/>
</dbReference>
<dbReference type="GO" id="GO:1990904">
    <property type="term" value="C:ribonucleoprotein complex"/>
    <property type="evidence" value="ECO:0007669"/>
    <property type="project" value="UniProtKB-KW"/>
</dbReference>
<dbReference type="PANTHER" id="PTHR10724:SF7">
    <property type="entry name" value="SMALL RIBOSOMAL SUBUNIT PROTEIN BS1C"/>
    <property type="match status" value="1"/>
</dbReference>
<keyword evidence="3" id="KW-0687">Ribonucleoprotein</keyword>
<dbReference type="OrthoDB" id="412781at2759"/>
<dbReference type="GO" id="GO:0005840">
    <property type="term" value="C:ribosome"/>
    <property type="evidence" value="ECO:0007669"/>
    <property type="project" value="UniProtKB-KW"/>
</dbReference>
<comment type="caution">
    <text evidence="8">The sequence shown here is derived from an EMBL/GenBank/DDBJ whole genome shotgun (WGS) entry which is preliminary data.</text>
</comment>
<dbReference type="EMBL" id="AGNL01041139">
    <property type="protein sequence ID" value="EJK51723.1"/>
    <property type="molecule type" value="Genomic_DNA"/>
</dbReference>
<dbReference type="FunFam" id="2.40.50.140:FF:000051">
    <property type="entry name" value="RNA-binding transcriptional accessory protein"/>
    <property type="match status" value="1"/>
</dbReference>
<evidence type="ECO:0000256" key="6">
    <source>
        <dbReference type="SAM" id="SignalP"/>
    </source>
</evidence>
<evidence type="ECO:0000256" key="3">
    <source>
        <dbReference type="ARBA" id="ARBA00023274"/>
    </source>
</evidence>
<dbReference type="eggNOG" id="KOG1070">
    <property type="taxonomic scope" value="Eukaryota"/>
</dbReference>
<dbReference type="InterPro" id="IPR012340">
    <property type="entry name" value="NA-bd_OB-fold"/>
</dbReference>
<feature type="signal peptide" evidence="6">
    <location>
        <begin position="1"/>
        <end position="18"/>
    </location>
</feature>
<dbReference type="GO" id="GO:0006412">
    <property type="term" value="P:translation"/>
    <property type="evidence" value="ECO:0007669"/>
    <property type="project" value="TreeGrafter"/>
</dbReference>
<evidence type="ECO:0000256" key="2">
    <source>
        <dbReference type="ARBA" id="ARBA00022980"/>
    </source>
</evidence>
<evidence type="ECO:0000313" key="9">
    <source>
        <dbReference type="Proteomes" id="UP000266841"/>
    </source>
</evidence>
<feature type="domain" description="S1 motif" evidence="7">
    <location>
        <begin position="306"/>
        <end position="375"/>
    </location>
</feature>
<evidence type="ECO:0000313" key="8">
    <source>
        <dbReference type="EMBL" id="EJK51723.1"/>
    </source>
</evidence>
<reference evidence="8 9" key="1">
    <citation type="journal article" date="2012" name="Genome Biol.">
        <title>Genome and low-iron response of an oceanic diatom adapted to chronic iron limitation.</title>
        <authorList>
            <person name="Lommer M."/>
            <person name="Specht M."/>
            <person name="Roy A.S."/>
            <person name="Kraemer L."/>
            <person name="Andreson R."/>
            <person name="Gutowska M.A."/>
            <person name="Wolf J."/>
            <person name="Bergner S.V."/>
            <person name="Schilhabel M.B."/>
            <person name="Klostermeier U.C."/>
            <person name="Beiko R.G."/>
            <person name="Rosenstiel P."/>
            <person name="Hippler M."/>
            <person name="Laroche J."/>
        </authorList>
    </citation>
    <scope>NUCLEOTIDE SEQUENCE [LARGE SCALE GENOMIC DNA]</scope>
    <source>
        <strain evidence="8 9">CCMP1005</strain>
    </source>
</reference>
<sequence length="437" mass="48351">MVLRLCFCLLSDFRVIFAKIEPIASAGWPSGAKTELRQAEHITTREEFESQVTRTRNNLSWSRRVAEFTQKGPKEARLIIPAMGMGLMGPRHQSAIASAFSILALIATSSTAFAPCNSVAHVKGAEHCGAPSLFSTAVKAEIASTKNARVRKISNTKKSTPKSKNKKSKSKTKNKRNIIVRRPKKSSTKTVKRTRKLISAQGRYKPMNDLKLGQEVHGVVVDVCDFGVFVSIGYATRGSRSGAALLHISQIQNEKLSADDLKAKYKVGSTIEGARVIKVDHKKGEVGLTLRPRRQKRRDYRNLKTGEVLDGRIESVVSYGAFVDVGASINALLHISRITGGAIENVRHHVNEGDKVSVHVIDIDAEKKTLAVSMLDAKADIYLDRRMSQRLKRYYGTSVSVKRKVKQEKADVSDLDYFSQAIMELEDALKDSRTSES</sequence>
<evidence type="ECO:0000256" key="5">
    <source>
        <dbReference type="SAM" id="MobiDB-lite"/>
    </source>
</evidence>
<dbReference type="SMART" id="SM00316">
    <property type="entry name" value="S1"/>
    <property type="match status" value="2"/>
</dbReference>
<proteinExistence type="inferred from homology"/>
<keyword evidence="2" id="KW-0689">Ribosomal protein</keyword>
<evidence type="ECO:0000256" key="1">
    <source>
        <dbReference type="ARBA" id="ARBA00006767"/>
    </source>
</evidence>
<comment type="function">
    <text evidence="4">Associates with the EF-Tu.GDP complex and induces the exchange of GDP to GTP. It remains bound to the aminoacyl-tRNA.EF-Tu.GTP complex up to the GTP hydrolysis stage on the ribosome.</text>
</comment>
<keyword evidence="9" id="KW-1185">Reference proteome</keyword>
<name>K0RDF0_THAOC</name>
<protein>
    <recommendedName>
        <fullName evidence="7">S1 motif domain-containing protein</fullName>
    </recommendedName>
</protein>
<dbReference type="GO" id="GO:0005737">
    <property type="term" value="C:cytoplasm"/>
    <property type="evidence" value="ECO:0007669"/>
    <property type="project" value="UniProtKB-ARBA"/>
</dbReference>
<dbReference type="PANTHER" id="PTHR10724">
    <property type="entry name" value="30S RIBOSOMAL PROTEIN S1"/>
    <property type="match status" value="1"/>
</dbReference>
<evidence type="ECO:0000256" key="4">
    <source>
        <dbReference type="ARBA" id="ARBA00025453"/>
    </source>
</evidence>
<keyword evidence="6" id="KW-0732">Signal</keyword>
<dbReference type="Gene3D" id="2.40.50.140">
    <property type="entry name" value="Nucleic acid-binding proteins"/>
    <property type="match status" value="2"/>
</dbReference>